<accession>A0A7I9ZN75</accession>
<dbReference type="SUPFAM" id="SSF52091">
    <property type="entry name" value="SpoIIaa-like"/>
    <property type="match status" value="1"/>
</dbReference>
<dbReference type="Gene3D" id="3.30.750.24">
    <property type="entry name" value="STAS domain"/>
    <property type="match status" value="1"/>
</dbReference>
<dbReference type="GO" id="GO:0043856">
    <property type="term" value="F:anti-sigma factor antagonist activity"/>
    <property type="evidence" value="ECO:0007669"/>
    <property type="project" value="InterPro"/>
</dbReference>
<feature type="domain" description="STAS" evidence="3">
    <location>
        <begin position="3"/>
        <end position="116"/>
    </location>
</feature>
<dbReference type="Pfam" id="PF01740">
    <property type="entry name" value="STAS"/>
    <property type="match status" value="1"/>
</dbReference>
<organism evidence="4 5">
    <name type="scientific">Mycolicibacterium hippocampi</name>
    <dbReference type="NCBI Taxonomy" id="659824"/>
    <lineage>
        <taxon>Bacteria</taxon>
        <taxon>Bacillati</taxon>
        <taxon>Actinomycetota</taxon>
        <taxon>Actinomycetes</taxon>
        <taxon>Mycobacteriales</taxon>
        <taxon>Mycobacteriaceae</taxon>
        <taxon>Mycolicibacterium</taxon>
    </lineage>
</organism>
<dbReference type="PROSITE" id="PS50801">
    <property type="entry name" value="STAS"/>
    <property type="match status" value="1"/>
</dbReference>
<gene>
    <name evidence="4" type="ORF">MHIP_27460</name>
</gene>
<evidence type="ECO:0000259" key="3">
    <source>
        <dbReference type="PROSITE" id="PS50801"/>
    </source>
</evidence>
<dbReference type="InterPro" id="IPR002645">
    <property type="entry name" value="STAS_dom"/>
</dbReference>
<comment type="similarity">
    <text evidence="1 2">Belongs to the anti-sigma-factor antagonist family.</text>
</comment>
<dbReference type="InterPro" id="IPR003658">
    <property type="entry name" value="Anti-sigma_ant"/>
</dbReference>
<dbReference type="InterPro" id="IPR036513">
    <property type="entry name" value="STAS_dom_sf"/>
</dbReference>
<protein>
    <recommendedName>
        <fullName evidence="2">Anti-sigma factor antagonist</fullName>
    </recommendedName>
</protein>
<evidence type="ECO:0000313" key="5">
    <source>
        <dbReference type="Proteomes" id="UP000465304"/>
    </source>
</evidence>
<dbReference type="Proteomes" id="UP000465304">
    <property type="component" value="Unassembled WGS sequence"/>
</dbReference>
<evidence type="ECO:0000256" key="1">
    <source>
        <dbReference type="ARBA" id="ARBA00009013"/>
    </source>
</evidence>
<dbReference type="EMBL" id="BLLB01000002">
    <property type="protein sequence ID" value="GFH02263.1"/>
    <property type="molecule type" value="Genomic_DNA"/>
</dbReference>
<dbReference type="CDD" id="cd07043">
    <property type="entry name" value="STAS_anti-anti-sigma_factors"/>
    <property type="match status" value="1"/>
</dbReference>
<sequence>MGLDVRQEVSDAAVVVSAGGHIDSMTVDAFQSSLRAALDVAAAHPAGKLVIELEGLTYFGSAGLNAVLACHERGVACGVTVRVAAVNPMVVRPLQITKLDSVLRPYPSVDDAIGGG</sequence>
<dbReference type="PANTHER" id="PTHR33495:SF2">
    <property type="entry name" value="ANTI-SIGMA FACTOR ANTAGONIST TM_1081-RELATED"/>
    <property type="match status" value="1"/>
</dbReference>
<evidence type="ECO:0000313" key="4">
    <source>
        <dbReference type="EMBL" id="GFH02263.1"/>
    </source>
</evidence>
<keyword evidence="5" id="KW-1185">Reference proteome</keyword>
<dbReference type="RefSeq" id="WP_163889061.1">
    <property type="nucleotide sequence ID" value="NZ_BLLB01000002.1"/>
</dbReference>
<comment type="caution">
    <text evidence="4">The sequence shown here is derived from an EMBL/GenBank/DDBJ whole genome shotgun (WGS) entry which is preliminary data.</text>
</comment>
<dbReference type="PANTHER" id="PTHR33495">
    <property type="entry name" value="ANTI-SIGMA FACTOR ANTAGONIST TM_1081-RELATED-RELATED"/>
    <property type="match status" value="1"/>
</dbReference>
<reference evidence="4 5" key="1">
    <citation type="journal article" date="2019" name="Emerg. Microbes Infect.">
        <title>Comprehensive subspecies identification of 175 nontuberculous mycobacteria species based on 7547 genomic profiles.</title>
        <authorList>
            <person name="Matsumoto Y."/>
            <person name="Kinjo T."/>
            <person name="Motooka D."/>
            <person name="Nabeya D."/>
            <person name="Jung N."/>
            <person name="Uechi K."/>
            <person name="Horii T."/>
            <person name="Iida T."/>
            <person name="Fujita J."/>
            <person name="Nakamura S."/>
        </authorList>
    </citation>
    <scope>NUCLEOTIDE SEQUENCE [LARGE SCALE GENOMIC DNA]</scope>
    <source>
        <strain evidence="4 5">JCM 30996</strain>
    </source>
</reference>
<dbReference type="NCBIfam" id="TIGR00377">
    <property type="entry name" value="ant_ant_sig"/>
    <property type="match status" value="1"/>
</dbReference>
<name>A0A7I9ZN75_9MYCO</name>
<proteinExistence type="inferred from homology"/>
<dbReference type="AlphaFoldDB" id="A0A7I9ZN75"/>
<evidence type="ECO:0000256" key="2">
    <source>
        <dbReference type="RuleBase" id="RU003749"/>
    </source>
</evidence>